<evidence type="ECO:0000313" key="12">
    <source>
        <dbReference type="EMBL" id="MBC2244085.1"/>
    </source>
</evidence>
<evidence type="ECO:0000313" key="7">
    <source>
        <dbReference type="EMBL" id="MBC1332215.1"/>
    </source>
</evidence>
<reference evidence="6 14" key="1">
    <citation type="submission" date="2014-05" db="EMBL/GenBank/DDBJ databases">
        <title>Novel Listeriaceae from food processing environments.</title>
        <authorList>
            <person name="den Bakker H.C."/>
        </authorList>
    </citation>
    <scope>NUCLEOTIDE SEQUENCE [LARGE SCALE GENOMIC DNA]</scope>
    <source>
        <strain evidence="6 14">FSL A5-0281</strain>
    </source>
</reference>
<dbReference type="Proteomes" id="UP000550367">
    <property type="component" value="Unassembled WGS sequence"/>
</dbReference>
<keyword evidence="2" id="KW-0238">DNA-binding</keyword>
<dbReference type="InterPro" id="IPR014757">
    <property type="entry name" value="Tscrpt_reg_IclR_C"/>
</dbReference>
<dbReference type="EMBL" id="JAARRW010000003">
    <property type="protein sequence ID" value="MBC1562304.1"/>
    <property type="molecule type" value="Genomic_DNA"/>
</dbReference>
<dbReference type="GO" id="GO:0003700">
    <property type="term" value="F:DNA-binding transcription factor activity"/>
    <property type="evidence" value="ECO:0007669"/>
    <property type="project" value="TreeGrafter"/>
</dbReference>
<evidence type="ECO:0000259" key="4">
    <source>
        <dbReference type="PROSITE" id="PS51077"/>
    </source>
</evidence>
<dbReference type="EMBL" id="JAARUV010000004">
    <property type="protein sequence ID" value="MBC1779684.1"/>
    <property type="molecule type" value="Genomic_DNA"/>
</dbReference>
<dbReference type="GeneID" id="58718024"/>
<dbReference type="Proteomes" id="UP000029844">
    <property type="component" value="Unassembled WGS sequence"/>
</dbReference>
<dbReference type="PROSITE" id="PS51078">
    <property type="entry name" value="ICLR_ED"/>
    <property type="match status" value="1"/>
</dbReference>
<evidence type="ECO:0000313" key="16">
    <source>
        <dbReference type="Proteomes" id="UP000541735"/>
    </source>
</evidence>
<dbReference type="SUPFAM" id="SSF55781">
    <property type="entry name" value="GAF domain-like"/>
    <property type="match status" value="1"/>
</dbReference>
<dbReference type="eggNOG" id="COG1414">
    <property type="taxonomic scope" value="Bacteria"/>
</dbReference>
<keyword evidence="1" id="KW-0805">Transcription regulation</keyword>
<dbReference type="EMBL" id="JNFA01000025">
    <property type="protein sequence ID" value="KGL39730.1"/>
    <property type="molecule type" value="Genomic_DNA"/>
</dbReference>
<organism evidence="6 14">
    <name type="scientific">Listeria booriae</name>
    <dbReference type="NCBI Taxonomy" id="1552123"/>
    <lineage>
        <taxon>Bacteria</taxon>
        <taxon>Bacillati</taxon>
        <taxon>Bacillota</taxon>
        <taxon>Bacilli</taxon>
        <taxon>Bacillales</taxon>
        <taxon>Listeriaceae</taxon>
        <taxon>Listeria</taxon>
    </lineage>
</organism>
<sequence>MKKIIEDSPKKHISTVQSVDKALLLLRMISESKIGLSINDLIDKTGFNRTTIWRSLNSLAEQSLIERNPQTKLYTVGTFFYLLSNKNNYHQFLIRRTHHLMKALCEEIHESVHLSLPLTTTTITIEQLVPEDQVKLIDYIHVELPLHSTSSGKIVLSTLEKGDLEAILSGHLTSYSPSTITEPDKLRAEIARIKEDGYATVFGELETAENGLSLPILDANEQLIAVLSVSGPEFRFTETKMQEALPIAKKYRDLMATAILRDTDME</sequence>
<dbReference type="InterPro" id="IPR005471">
    <property type="entry name" value="Tscrpt_reg_IclR_N"/>
</dbReference>
<evidence type="ECO:0000313" key="13">
    <source>
        <dbReference type="EMBL" id="MBC2370631.1"/>
    </source>
</evidence>
<feature type="domain" description="IclR-ED" evidence="5">
    <location>
        <begin position="79"/>
        <end position="261"/>
    </location>
</feature>
<evidence type="ECO:0000313" key="19">
    <source>
        <dbReference type="Proteomes" id="UP000547643"/>
    </source>
</evidence>
<evidence type="ECO:0000313" key="18">
    <source>
        <dbReference type="Proteomes" id="UP000546244"/>
    </source>
</evidence>
<dbReference type="OrthoDB" id="9778379at2"/>
<proteinExistence type="predicted"/>
<evidence type="ECO:0000313" key="15">
    <source>
        <dbReference type="Proteomes" id="UP000532866"/>
    </source>
</evidence>
<dbReference type="Pfam" id="PF01614">
    <property type="entry name" value="IclR_C"/>
    <property type="match status" value="1"/>
</dbReference>
<dbReference type="PROSITE" id="PS51077">
    <property type="entry name" value="HTH_ICLR"/>
    <property type="match status" value="1"/>
</dbReference>
<dbReference type="EMBL" id="JAARYD010000002">
    <property type="protein sequence ID" value="MBC2175764.1"/>
    <property type="molecule type" value="Genomic_DNA"/>
</dbReference>
<dbReference type="Gene3D" id="1.10.10.10">
    <property type="entry name" value="Winged helix-like DNA-binding domain superfamily/Winged helix DNA-binding domain"/>
    <property type="match status" value="1"/>
</dbReference>
<dbReference type="Gene3D" id="3.30.450.40">
    <property type="match status" value="1"/>
</dbReference>
<gene>
    <name evidence="6" type="ORF">EP57_11730</name>
    <name evidence="7" type="ORF">HB759_09750</name>
    <name evidence="8" type="ORF">HB902_09460</name>
    <name evidence="13" type="ORF">HBP98_01305</name>
    <name evidence="9" type="ORF">HCA46_12645</name>
    <name evidence="12" type="ORF">HCB25_08375</name>
    <name evidence="10" type="ORF">HCB27_04010</name>
    <name evidence="11" type="ORF">HCB35_05215</name>
</gene>
<evidence type="ECO:0000256" key="1">
    <source>
        <dbReference type="ARBA" id="ARBA00023015"/>
    </source>
</evidence>
<evidence type="ECO:0000313" key="9">
    <source>
        <dbReference type="EMBL" id="MBC1779684.1"/>
    </source>
</evidence>
<evidence type="ECO:0000313" key="6">
    <source>
        <dbReference type="EMBL" id="KGL39730.1"/>
    </source>
</evidence>
<accession>A0A099W6H4</accession>
<protein>
    <submittedName>
        <fullName evidence="7">IclR family transcriptional regulator</fullName>
    </submittedName>
</protein>
<dbReference type="Pfam" id="PF09339">
    <property type="entry name" value="HTH_IclR"/>
    <property type="match status" value="1"/>
</dbReference>
<evidence type="ECO:0000313" key="20">
    <source>
        <dbReference type="Proteomes" id="UP000550367"/>
    </source>
</evidence>
<dbReference type="InterPro" id="IPR036390">
    <property type="entry name" value="WH_DNA-bd_sf"/>
</dbReference>
<dbReference type="Proteomes" id="UP000546244">
    <property type="component" value="Unassembled WGS sequence"/>
</dbReference>
<dbReference type="GO" id="GO:0045892">
    <property type="term" value="P:negative regulation of DNA-templated transcription"/>
    <property type="evidence" value="ECO:0007669"/>
    <property type="project" value="UniProtKB-ARBA"/>
</dbReference>
<dbReference type="EMBL" id="JAARZA010000002">
    <property type="protein sequence ID" value="MBC2239864.1"/>
    <property type="molecule type" value="Genomic_DNA"/>
</dbReference>
<evidence type="ECO:0000313" key="21">
    <source>
        <dbReference type="Proteomes" id="UP000553016"/>
    </source>
</evidence>
<dbReference type="EMBL" id="JAAROL010000003">
    <property type="protein sequence ID" value="MBC1332215.1"/>
    <property type="molecule type" value="Genomic_DNA"/>
</dbReference>
<evidence type="ECO:0000256" key="2">
    <source>
        <dbReference type="ARBA" id="ARBA00023125"/>
    </source>
</evidence>
<keyword evidence="3" id="KW-0804">Transcription</keyword>
<dbReference type="PANTHER" id="PTHR30136">
    <property type="entry name" value="HELIX-TURN-HELIX TRANSCRIPTIONAL REGULATOR, ICLR FAMILY"/>
    <property type="match status" value="1"/>
</dbReference>
<evidence type="ECO:0000313" key="10">
    <source>
        <dbReference type="EMBL" id="MBC2175764.1"/>
    </source>
</evidence>
<keyword evidence="14" id="KW-1185">Reference proteome</keyword>
<dbReference type="GO" id="GO:0003677">
    <property type="term" value="F:DNA binding"/>
    <property type="evidence" value="ECO:0007669"/>
    <property type="project" value="UniProtKB-KW"/>
</dbReference>
<dbReference type="PANTHER" id="PTHR30136:SF24">
    <property type="entry name" value="HTH-TYPE TRANSCRIPTIONAL REPRESSOR ALLR"/>
    <property type="match status" value="1"/>
</dbReference>
<evidence type="ECO:0000259" key="5">
    <source>
        <dbReference type="PROSITE" id="PS51078"/>
    </source>
</evidence>
<evidence type="ECO:0000256" key="3">
    <source>
        <dbReference type="ARBA" id="ARBA00023163"/>
    </source>
</evidence>
<reference evidence="15 16" key="2">
    <citation type="submission" date="2020-03" db="EMBL/GenBank/DDBJ databases">
        <title>Soil Listeria distribution.</title>
        <authorList>
            <person name="Liao J."/>
            <person name="Wiedmann M."/>
        </authorList>
    </citation>
    <scope>NUCLEOTIDE SEQUENCE [LARGE SCALE GENOMIC DNA]</scope>
    <source>
        <strain evidence="11 21">FSL L7-0149</strain>
        <strain evidence="12 20">FSL L7-0153</strain>
        <strain evidence="10 16">FSL L7-0259</strain>
        <strain evidence="9 19">FSL L7-1017</strain>
        <strain evidence="8 17">FSL L7-1387</strain>
        <strain evidence="7 15">FSL L7-1833</strain>
        <strain evidence="13 18">FSL L7-1850</strain>
    </source>
</reference>
<dbReference type="InterPro" id="IPR029016">
    <property type="entry name" value="GAF-like_dom_sf"/>
</dbReference>
<dbReference type="Proteomes" id="UP000541735">
    <property type="component" value="Unassembled WGS sequence"/>
</dbReference>
<dbReference type="AlphaFoldDB" id="A0A099W6H4"/>
<evidence type="ECO:0000313" key="8">
    <source>
        <dbReference type="EMBL" id="MBC1562304.1"/>
    </source>
</evidence>
<dbReference type="RefSeq" id="WP_077916851.1">
    <property type="nucleotide sequence ID" value="NZ_CBCSHQ010000010.1"/>
</dbReference>
<name>A0A099W6H4_9LIST</name>
<dbReference type="SUPFAM" id="SSF46785">
    <property type="entry name" value="Winged helix' DNA-binding domain"/>
    <property type="match status" value="1"/>
</dbReference>
<dbReference type="EMBL" id="JAARMV010000001">
    <property type="protein sequence ID" value="MBC2370631.1"/>
    <property type="molecule type" value="Genomic_DNA"/>
</dbReference>
<dbReference type="Proteomes" id="UP000553016">
    <property type="component" value="Unassembled WGS sequence"/>
</dbReference>
<dbReference type="InterPro" id="IPR050707">
    <property type="entry name" value="HTH_MetabolicPath_Reg"/>
</dbReference>
<dbReference type="Proteomes" id="UP000547643">
    <property type="component" value="Unassembled WGS sequence"/>
</dbReference>
<feature type="domain" description="HTH iclR-type" evidence="4">
    <location>
        <begin position="16"/>
        <end position="78"/>
    </location>
</feature>
<evidence type="ECO:0000313" key="17">
    <source>
        <dbReference type="Proteomes" id="UP000541955"/>
    </source>
</evidence>
<dbReference type="SMART" id="SM00346">
    <property type="entry name" value="HTH_ICLR"/>
    <property type="match status" value="1"/>
</dbReference>
<dbReference type="InterPro" id="IPR036388">
    <property type="entry name" value="WH-like_DNA-bd_sf"/>
</dbReference>
<comment type="caution">
    <text evidence="6">The sequence shown here is derived from an EMBL/GenBank/DDBJ whole genome shotgun (WGS) entry which is preliminary data.</text>
</comment>
<evidence type="ECO:0000313" key="11">
    <source>
        <dbReference type="EMBL" id="MBC2239864.1"/>
    </source>
</evidence>
<dbReference type="EMBL" id="JAARYY010000004">
    <property type="protein sequence ID" value="MBC2244085.1"/>
    <property type="molecule type" value="Genomic_DNA"/>
</dbReference>
<evidence type="ECO:0000313" key="14">
    <source>
        <dbReference type="Proteomes" id="UP000029844"/>
    </source>
</evidence>
<dbReference type="STRING" id="1552123.EP57_11730"/>
<dbReference type="Proteomes" id="UP000532866">
    <property type="component" value="Unassembled WGS sequence"/>
</dbReference>
<dbReference type="Proteomes" id="UP000541955">
    <property type="component" value="Unassembled WGS sequence"/>
</dbReference>